<feature type="compositionally biased region" description="Basic and acidic residues" evidence="1">
    <location>
        <begin position="36"/>
        <end position="45"/>
    </location>
</feature>
<evidence type="ECO:0000256" key="1">
    <source>
        <dbReference type="SAM" id="MobiDB-lite"/>
    </source>
</evidence>
<accession>A0A815TPV9</accession>
<dbReference type="EMBL" id="CAJNOO010013332">
    <property type="protein sequence ID" value="CAF1511472.1"/>
    <property type="molecule type" value="Genomic_DNA"/>
</dbReference>
<evidence type="ECO:0000313" key="3">
    <source>
        <dbReference type="Proteomes" id="UP000663882"/>
    </source>
</evidence>
<protein>
    <submittedName>
        <fullName evidence="2">Uncharacterized protein</fullName>
    </submittedName>
</protein>
<dbReference type="Proteomes" id="UP000663882">
    <property type="component" value="Unassembled WGS sequence"/>
</dbReference>
<feature type="region of interest" description="Disordered" evidence="1">
    <location>
        <begin position="26"/>
        <end position="45"/>
    </location>
</feature>
<organism evidence="2 3">
    <name type="scientific">Rotaria sordida</name>
    <dbReference type="NCBI Taxonomy" id="392033"/>
    <lineage>
        <taxon>Eukaryota</taxon>
        <taxon>Metazoa</taxon>
        <taxon>Spiralia</taxon>
        <taxon>Gnathifera</taxon>
        <taxon>Rotifera</taxon>
        <taxon>Eurotatoria</taxon>
        <taxon>Bdelloidea</taxon>
        <taxon>Philodinida</taxon>
        <taxon>Philodinidae</taxon>
        <taxon>Rotaria</taxon>
    </lineage>
</organism>
<feature type="non-terminal residue" evidence="2">
    <location>
        <position position="1"/>
    </location>
</feature>
<gene>
    <name evidence="2" type="ORF">RFH988_LOCUS39081</name>
</gene>
<dbReference type="OrthoDB" id="419537at2759"/>
<evidence type="ECO:0000313" key="2">
    <source>
        <dbReference type="EMBL" id="CAF1511472.1"/>
    </source>
</evidence>
<proteinExistence type="predicted"/>
<dbReference type="AlphaFoldDB" id="A0A815TPV9"/>
<name>A0A815TPV9_9BILA</name>
<sequence length="45" mass="5275">IEKVLESLRLDNDKLRQMMQLLEQEMESGLTPATHKKADVKMFQT</sequence>
<comment type="caution">
    <text evidence="2">The sequence shown here is derived from an EMBL/GenBank/DDBJ whole genome shotgun (WGS) entry which is preliminary data.</text>
</comment>
<feature type="non-terminal residue" evidence="2">
    <location>
        <position position="45"/>
    </location>
</feature>
<reference evidence="2" key="1">
    <citation type="submission" date="2021-02" db="EMBL/GenBank/DDBJ databases">
        <authorList>
            <person name="Nowell W R."/>
        </authorList>
    </citation>
    <scope>NUCLEOTIDE SEQUENCE</scope>
</reference>